<organism evidence="4">
    <name type="scientific">Zea mays</name>
    <name type="common">Maize</name>
    <dbReference type="NCBI Taxonomy" id="4577"/>
    <lineage>
        <taxon>Eukaryota</taxon>
        <taxon>Viridiplantae</taxon>
        <taxon>Streptophyta</taxon>
        <taxon>Embryophyta</taxon>
        <taxon>Tracheophyta</taxon>
        <taxon>Spermatophyta</taxon>
        <taxon>Magnoliopsida</taxon>
        <taxon>Liliopsida</taxon>
        <taxon>Poales</taxon>
        <taxon>Poaceae</taxon>
        <taxon>PACMAD clade</taxon>
        <taxon>Panicoideae</taxon>
        <taxon>Andropogonodae</taxon>
        <taxon>Andropogoneae</taxon>
        <taxon>Tripsacinae</taxon>
        <taxon>Zea</taxon>
    </lineage>
</organism>
<dbReference type="PANTHER" id="PTHR11709:SF109">
    <property type="entry name" value="LACCASE-7"/>
    <property type="match status" value="1"/>
</dbReference>
<dbReference type="AlphaFoldDB" id="C4J2N1"/>
<dbReference type="PANTHER" id="PTHR11709">
    <property type="entry name" value="MULTI-COPPER OXIDASE"/>
    <property type="match status" value="1"/>
</dbReference>
<evidence type="ECO:0000313" key="4">
    <source>
        <dbReference type="EMBL" id="ACR35431.1"/>
    </source>
</evidence>
<name>C4J2N1_MAIZE</name>
<sequence>MVQLLPALVALALLLVRPVADAAMAKYTFTVGSMQISQLCSSTSIIAVNGQLPGPSIEVNEGDDVAVKVVNNSPYNVTIHWHGVLQLMTPWADGPSMVTQCPIQPSSSYTYRFSVPGQEGTLWWHAHSSFLRATVYGAFIIRPRRGNAYPFPAPDKEVPIVLGNRCRSCIVSHSLLVIEDTKKSLTFSCLWMRLSCHEQASGGTAM</sequence>
<dbReference type="InterPro" id="IPR011707">
    <property type="entry name" value="Cu-oxidase-like_N"/>
</dbReference>
<evidence type="ECO:0000259" key="3">
    <source>
        <dbReference type="Pfam" id="PF07732"/>
    </source>
</evidence>
<feature type="signal peptide" evidence="2">
    <location>
        <begin position="1"/>
        <end position="22"/>
    </location>
</feature>
<dbReference type="EMBL" id="BT085078">
    <property type="protein sequence ID" value="ACR35431.1"/>
    <property type="molecule type" value="mRNA"/>
</dbReference>
<comment type="similarity">
    <text evidence="1">Belongs to the multicopper oxidase family.</text>
</comment>
<proteinExistence type="evidence at transcript level"/>
<dbReference type="GO" id="GO:0005507">
    <property type="term" value="F:copper ion binding"/>
    <property type="evidence" value="ECO:0007669"/>
    <property type="project" value="InterPro"/>
</dbReference>
<accession>C4J2N1</accession>
<keyword evidence="2" id="KW-0732">Signal</keyword>
<protein>
    <recommendedName>
        <fullName evidence="3">Plastocyanin-like domain-containing protein</fullName>
    </recommendedName>
</protein>
<dbReference type="SUPFAM" id="SSF49503">
    <property type="entry name" value="Cupredoxins"/>
    <property type="match status" value="1"/>
</dbReference>
<dbReference type="CDD" id="cd13849">
    <property type="entry name" value="CuRO_1_LCC_plant"/>
    <property type="match status" value="1"/>
</dbReference>
<feature type="domain" description="Plastocyanin-like" evidence="3">
    <location>
        <begin position="31"/>
        <end position="145"/>
    </location>
</feature>
<dbReference type="Gene3D" id="2.60.40.420">
    <property type="entry name" value="Cupredoxins - blue copper proteins"/>
    <property type="match status" value="1"/>
</dbReference>
<reference evidence="4" key="1">
    <citation type="journal article" date="2009" name="PLoS Genet.">
        <title>Sequencing, mapping, and analysis of 27,455 maize full-length cDNAs.</title>
        <authorList>
            <person name="Soderlund C."/>
            <person name="Descour A."/>
            <person name="Kudrna D."/>
            <person name="Bomhoff M."/>
            <person name="Boyd L."/>
            <person name="Currie J."/>
            <person name="Angelova A."/>
            <person name="Collura K."/>
            <person name="Wissotski M."/>
            <person name="Ashley E."/>
            <person name="Morrow D."/>
            <person name="Fernandes J."/>
            <person name="Walbot V."/>
            <person name="Yu Y."/>
        </authorList>
    </citation>
    <scope>NUCLEOTIDE SEQUENCE</scope>
    <source>
        <strain evidence="4">B73</strain>
    </source>
</reference>
<dbReference type="InterPro" id="IPR045087">
    <property type="entry name" value="Cu-oxidase_fam"/>
</dbReference>
<evidence type="ECO:0000256" key="1">
    <source>
        <dbReference type="ARBA" id="ARBA00010609"/>
    </source>
</evidence>
<feature type="chain" id="PRO_5002937494" description="Plastocyanin-like domain-containing protein" evidence="2">
    <location>
        <begin position="23"/>
        <end position="206"/>
    </location>
</feature>
<dbReference type="InterPro" id="IPR034288">
    <property type="entry name" value="CuRO_1_LCC"/>
</dbReference>
<evidence type="ECO:0000256" key="2">
    <source>
        <dbReference type="SAM" id="SignalP"/>
    </source>
</evidence>
<dbReference type="Pfam" id="PF07732">
    <property type="entry name" value="Cu-oxidase_3"/>
    <property type="match status" value="1"/>
</dbReference>
<dbReference type="InterPro" id="IPR008972">
    <property type="entry name" value="Cupredoxin"/>
</dbReference>